<dbReference type="Proteomes" id="UP001420932">
    <property type="component" value="Unassembled WGS sequence"/>
</dbReference>
<sequence length="170" mass="18630">MHTPPPLLPSITVIASTTAPAPPSPPSLPSTIIVAPTPPLASQTNTLNLKSAIPSVSPFNSIITSASPHLQSPHLPLALSIIHFYHRVRPLMTKQNVHVRSESRTYTHMFSLGGRTRLSCSAPVVKRSKPSKFKQDLTKSRFGARMEKDEERDQGGGWGRRVEGGWRQID</sequence>
<reference evidence="2 3" key="1">
    <citation type="submission" date="2024-01" db="EMBL/GenBank/DDBJ databases">
        <title>Genome assemblies of Stephania.</title>
        <authorList>
            <person name="Yang L."/>
        </authorList>
    </citation>
    <scope>NUCLEOTIDE SEQUENCE [LARGE SCALE GENOMIC DNA]</scope>
    <source>
        <strain evidence="2">YNDBR</strain>
        <tissue evidence="2">Leaf</tissue>
    </source>
</reference>
<evidence type="ECO:0000256" key="1">
    <source>
        <dbReference type="SAM" id="MobiDB-lite"/>
    </source>
</evidence>
<proteinExistence type="predicted"/>
<keyword evidence="3" id="KW-1185">Reference proteome</keyword>
<dbReference type="EMBL" id="JBBNAF010000005">
    <property type="protein sequence ID" value="KAK9143023.1"/>
    <property type="molecule type" value="Genomic_DNA"/>
</dbReference>
<name>A0AAP0JZE0_9MAGN</name>
<feature type="compositionally biased region" description="Basic and acidic residues" evidence="1">
    <location>
        <begin position="133"/>
        <end position="170"/>
    </location>
</feature>
<gene>
    <name evidence="2" type="ORF">Syun_012423</name>
</gene>
<feature type="region of interest" description="Disordered" evidence="1">
    <location>
        <begin position="129"/>
        <end position="170"/>
    </location>
</feature>
<evidence type="ECO:0000313" key="2">
    <source>
        <dbReference type="EMBL" id="KAK9143023.1"/>
    </source>
</evidence>
<dbReference type="AlphaFoldDB" id="A0AAP0JZE0"/>
<evidence type="ECO:0000313" key="3">
    <source>
        <dbReference type="Proteomes" id="UP001420932"/>
    </source>
</evidence>
<comment type="caution">
    <text evidence="2">The sequence shown here is derived from an EMBL/GenBank/DDBJ whole genome shotgun (WGS) entry which is preliminary data.</text>
</comment>
<organism evidence="2 3">
    <name type="scientific">Stephania yunnanensis</name>
    <dbReference type="NCBI Taxonomy" id="152371"/>
    <lineage>
        <taxon>Eukaryota</taxon>
        <taxon>Viridiplantae</taxon>
        <taxon>Streptophyta</taxon>
        <taxon>Embryophyta</taxon>
        <taxon>Tracheophyta</taxon>
        <taxon>Spermatophyta</taxon>
        <taxon>Magnoliopsida</taxon>
        <taxon>Ranunculales</taxon>
        <taxon>Menispermaceae</taxon>
        <taxon>Menispermoideae</taxon>
        <taxon>Cissampelideae</taxon>
        <taxon>Stephania</taxon>
    </lineage>
</organism>
<accession>A0AAP0JZE0</accession>
<protein>
    <submittedName>
        <fullName evidence="2">Uncharacterized protein</fullName>
    </submittedName>
</protein>